<dbReference type="PIRSF" id="PIRSF015617">
    <property type="entry name" value="Adensltrnsf_CobA"/>
    <property type="match status" value="1"/>
</dbReference>
<dbReference type="InterPro" id="IPR003724">
    <property type="entry name" value="CblAdoTrfase_CobA"/>
</dbReference>
<dbReference type="GO" id="GO:0008817">
    <property type="term" value="F:corrinoid adenosyltransferase activity"/>
    <property type="evidence" value="ECO:0007669"/>
    <property type="project" value="InterPro"/>
</dbReference>
<keyword evidence="1" id="KW-0808">Transferase</keyword>
<dbReference type="GO" id="GO:0009236">
    <property type="term" value="P:cobalamin biosynthetic process"/>
    <property type="evidence" value="ECO:0007669"/>
    <property type="project" value="InterPro"/>
</dbReference>
<dbReference type="EMBL" id="LCAH01000005">
    <property type="protein sequence ID" value="KKR87137.1"/>
    <property type="molecule type" value="Genomic_DNA"/>
</dbReference>
<reference evidence="1 2" key="1">
    <citation type="journal article" date="2015" name="Nature">
        <title>rRNA introns, odd ribosomes, and small enigmatic genomes across a large radiation of phyla.</title>
        <authorList>
            <person name="Brown C.T."/>
            <person name="Hug L.A."/>
            <person name="Thomas B.C."/>
            <person name="Sharon I."/>
            <person name="Castelle C.J."/>
            <person name="Singh A."/>
            <person name="Wilkins M.J."/>
            <person name="Williams K.H."/>
            <person name="Banfield J.F."/>
        </authorList>
    </citation>
    <scope>NUCLEOTIDE SEQUENCE [LARGE SCALE GENOMIC DNA]</scope>
</reference>
<accession>A0A0G0XHJ2</accession>
<dbReference type="PANTHER" id="PTHR46638:SF1">
    <property type="entry name" value="CORRINOID ADENOSYLTRANSFERASE"/>
    <property type="match status" value="1"/>
</dbReference>
<proteinExistence type="predicted"/>
<protein>
    <submittedName>
        <fullName evidence="1">Cob(I)yrinic acid a,c-diamide adenosyltransferase</fullName>
    </submittedName>
</protein>
<dbReference type="GO" id="GO:0005524">
    <property type="term" value="F:ATP binding"/>
    <property type="evidence" value="ECO:0007669"/>
    <property type="project" value="InterPro"/>
</dbReference>
<sequence length="192" mass="21163">MVQPLGVVNPIPPTNGLIQIFTGDGKGKTTAALGEAVRAVGAGKRVAIVYFDKGGSHYSERKTLKECFSGSIDFVATGRDRIDPHTGRFDFSLTQEDQDEAKKGLEQTQSFLHDGLHDLVILDEINSTAHLGMISIEDVCALLDHKPEHIEIILTGRHAPEAFLDRAHLITDVRMVKHYFYAGINAREGLDW</sequence>
<dbReference type="SUPFAM" id="SSF52540">
    <property type="entry name" value="P-loop containing nucleoside triphosphate hydrolases"/>
    <property type="match status" value="1"/>
</dbReference>
<dbReference type="Proteomes" id="UP000034616">
    <property type="component" value="Unassembled WGS sequence"/>
</dbReference>
<evidence type="ECO:0000313" key="2">
    <source>
        <dbReference type="Proteomes" id="UP000034616"/>
    </source>
</evidence>
<dbReference type="PANTHER" id="PTHR46638">
    <property type="entry name" value="CORRINOID ADENOSYLTRANSFERASE"/>
    <property type="match status" value="1"/>
</dbReference>
<dbReference type="AlphaFoldDB" id="A0A0G0XHJ2"/>
<evidence type="ECO:0000313" key="1">
    <source>
        <dbReference type="EMBL" id="KKR87137.1"/>
    </source>
</evidence>
<dbReference type="InterPro" id="IPR027417">
    <property type="entry name" value="P-loop_NTPase"/>
</dbReference>
<dbReference type="Pfam" id="PF02572">
    <property type="entry name" value="CobA_CobO_BtuR"/>
    <property type="match status" value="1"/>
</dbReference>
<gene>
    <name evidence="1" type="ORF">UU35_C0005G0011</name>
</gene>
<name>A0A0G0XHJ2_9BACT</name>
<dbReference type="Gene3D" id="3.40.50.300">
    <property type="entry name" value="P-loop containing nucleotide triphosphate hydrolases"/>
    <property type="match status" value="1"/>
</dbReference>
<comment type="caution">
    <text evidence="1">The sequence shown here is derived from an EMBL/GenBank/DDBJ whole genome shotgun (WGS) entry which is preliminary data.</text>
</comment>
<organism evidence="1 2">
    <name type="scientific">Candidatus Uhrbacteria bacterium GW2011_GWC2_41_11</name>
    <dbReference type="NCBI Taxonomy" id="1618985"/>
    <lineage>
        <taxon>Bacteria</taxon>
        <taxon>Candidatus Uhriibacteriota</taxon>
    </lineage>
</organism>